<dbReference type="Gene3D" id="3.40.50.300">
    <property type="entry name" value="P-loop containing nucleotide triphosphate hydrolases"/>
    <property type="match status" value="1"/>
</dbReference>
<accession>A0ABT5AJA5</accession>
<keyword evidence="3" id="KW-1185">Reference proteome</keyword>
<dbReference type="Pfam" id="PF13191">
    <property type="entry name" value="AAA_16"/>
    <property type="match status" value="1"/>
</dbReference>
<evidence type="ECO:0000313" key="3">
    <source>
        <dbReference type="Proteomes" id="UP001211249"/>
    </source>
</evidence>
<name>A0ABT5AJA5_9CYAN</name>
<dbReference type="Proteomes" id="UP001211249">
    <property type="component" value="Unassembled WGS sequence"/>
</dbReference>
<dbReference type="SUPFAM" id="SSF52540">
    <property type="entry name" value="P-loop containing nucleoside triphosphate hydrolases"/>
    <property type="match status" value="1"/>
</dbReference>
<keyword evidence="2" id="KW-0547">Nucleotide-binding</keyword>
<sequence>MNSLSFSASAKSENFVGRDFVFSAINNFLHRYPKGYFTIVGVPGSGKSAILAQFVRQNHHTIYYNAQIVGKNRVEAFFPEVCTQLNLLLENLSSTPPQPSPQTMTETGFINAHEGSWLFSTLLQQVSENLPDQKIIIVIDGLDGIDINSQAVGTNLFYLPRYLPDQIYFIFARRPYKKSHSGLLIEAPSQVLDLADYPVENRQDIKAYIQRNLTPLTPLPYQGMGEQEFSNSPLLPGEGLGERSNFITEWGNDSSPLLPGEGLGERSNFITEWGNDSSPLLPGEGLGERSNLINKNEDNFMYVQEVLKAMADGFYSVNNFQQIPPDLETYYQQHWQKMQGEGLSDVAVNILRVLTAEKTPAMSTVAISQIIKADVFDVAEIMETWLEFLQETHTNKETKYQLYHHSFRLYLLGTIPS</sequence>
<protein>
    <submittedName>
        <fullName evidence="2">ATP-binding protein</fullName>
    </submittedName>
</protein>
<comment type="caution">
    <text evidence="2">The sequence shown here is derived from an EMBL/GenBank/DDBJ whole genome shotgun (WGS) entry which is preliminary data.</text>
</comment>
<dbReference type="InterPro" id="IPR041664">
    <property type="entry name" value="AAA_16"/>
</dbReference>
<evidence type="ECO:0000313" key="2">
    <source>
        <dbReference type="EMBL" id="MDB9537379.1"/>
    </source>
</evidence>
<dbReference type="RefSeq" id="WP_271797066.1">
    <property type="nucleotide sequence ID" value="NZ_JAQMUC010000093.1"/>
</dbReference>
<feature type="domain" description="Orc1-like AAA ATPase" evidence="1">
    <location>
        <begin position="14"/>
        <end position="159"/>
    </location>
</feature>
<proteinExistence type="predicted"/>
<organism evidence="2 3">
    <name type="scientific">Dolichospermum planctonicum CS-1226</name>
    <dbReference type="NCBI Taxonomy" id="3021751"/>
    <lineage>
        <taxon>Bacteria</taxon>
        <taxon>Bacillati</taxon>
        <taxon>Cyanobacteriota</taxon>
        <taxon>Cyanophyceae</taxon>
        <taxon>Nostocales</taxon>
        <taxon>Aphanizomenonaceae</taxon>
        <taxon>Dolichospermum</taxon>
        <taxon>Dolichospermum planctonicum</taxon>
    </lineage>
</organism>
<dbReference type="GO" id="GO:0005524">
    <property type="term" value="F:ATP binding"/>
    <property type="evidence" value="ECO:0007669"/>
    <property type="project" value="UniProtKB-KW"/>
</dbReference>
<keyword evidence="2" id="KW-0067">ATP-binding</keyword>
<dbReference type="EMBL" id="JAQMUC010000093">
    <property type="protein sequence ID" value="MDB9537379.1"/>
    <property type="molecule type" value="Genomic_DNA"/>
</dbReference>
<reference evidence="2 3" key="1">
    <citation type="submission" date="2023-01" db="EMBL/GenBank/DDBJ databases">
        <title>Genomes from the Australian National Cyanobacteria Reference Collection.</title>
        <authorList>
            <person name="Willis A."/>
            <person name="Lee E.M.F."/>
        </authorList>
    </citation>
    <scope>NUCLEOTIDE SEQUENCE [LARGE SCALE GENOMIC DNA]</scope>
    <source>
        <strain evidence="2 3">CS-1226</strain>
    </source>
</reference>
<evidence type="ECO:0000259" key="1">
    <source>
        <dbReference type="Pfam" id="PF13191"/>
    </source>
</evidence>
<gene>
    <name evidence="2" type="ORF">PN451_16345</name>
</gene>
<dbReference type="InterPro" id="IPR027417">
    <property type="entry name" value="P-loop_NTPase"/>
</dbReference>